<dbReference type="NCBIfam" id="TIGR01490">
    <property type="entry name" value="HAD-SF-IB-hyp1"/>
    <property type="match status" value="1"/>
</dbReference>
<dbReference type="InterPro" id="IPR036412">
    <property type="entry name" value="HAD-like_sf"/>
</dbReference>
<comment type="similarity">
    <text evidence="1">Belongs to the HAD-like hydrolase superfamily. SerB family.</text>
</comment>
<name>A0AAP4A943_CLOPF</name>
<dbReference type="EC" id="3.1.3.-" evidence="5"/>
<accession>A0AAP4A943</accession>
<evidence type="ECO:0000256" key="2">
    <source>
        <dbReference type="ARBA" id="ARBA00022723"/>
    </source>
</evidence>
<dbReference type="GO" id="GO:0016787">
    <property type="term" value="F:hydrolase activity"/>
    <property type="evidence" value="ECO:0007669"/>
    <property type="project" value="UniProtKB-KW"/>
</dbReference>
<evidence type="ECO:0000313" key="5">
    <source>
        <dbReference type="EMBL" id="MDH2337435.1"/>
    </source>
</evidence>
<evidence type="ECO:0000256" key="3">
    <source>
        <dbReference type="ARBA" id="ARBA00022801"/>
    </source>
</evidence>
<protein>
    <submittedName>
        <fullName evidence="5">HAD family hydrolase</fullName>
        <ecNumber evidence="5">3.1.3.-</ecNumber>
    </submittedName>
</protein>
<dbReference type="InterPro" id="IPR006385">
    <property type="entry name" value="HAD_hydro_SerB1"/>
</dbReference>
<evidence type="ECO:0000256" key="1">
    <source>
        <dbReference type="ARBA" id="ARBA00009184"/>
    </source>
</evidence>
<gene>
    <name evidence="5" type="ORF">QDQ28_14750</name>
</gene>
<keyword evidence="3 5" id="KW-0378">Hydrolase</keyword>
<proteinExistence type="inferred from homology"/>
<dbReference type="InterPro" id="IPR023214">
    <property type="entry name" value="HAD_sf"/>
</dbReference>
<comment type="caution">
    <text evidence="5">The sequence shown here is derived from an EMBL/GenBank/DDBJ whole genome shotgun (WGS) entry which is preliminary data.</text>
</comment>
<dbReference type="Proteomes" id="UP001222958">
    <property type="component" value="Unassembled WGS sequence"/>
</dbReference>
<dbReference type="InterPro" id="IPR050582">
    <property type="entry name" value="HAD-like_SerB"/>
</dbReference>
<dbReference type="RefSeq" id="WP_279858367.1">
    <property type="nucleotide sequence ID" value="NZ_JARVUX010000014.1"/>
</dbReference>
<dbReference type="Pfam" id="PF12710">
    <property type="entry name" value="HAD"/>
    <property type="match status" value="1"/>
</dbReference>
<keyword evidence="4" id="KW-0460">Magnesium</keyword>
<organism evidence="5 6">
    <name type="scientific">Clostridium perfringens</name>
    <dbReference type="NCBI Taxonomy" id="1502"/>
    <lineage>
        <taxon>Bacteria</taxon>
        <taxon>Bacillati</taxon>
        <taxon>Bacillota</taxon>
        <taxon>Clostridia</taxon>
        <taxon>Eubacteriales</taxon>
        <taxon>Clostridiaceae</taxon>
        <taxon>Clostridium</taxon>
    </lineage>
</organism>
<keyword evidence="2" id="KW-0479">Metal-binding</keyword>
<dbReference type="SUPFAM" id="SSF56784">
    <property type="entry name" value="HAD-like"/>
    <property type="match status" value="1"/>
</dbReference>
<dbReference type="AlphaFoldDB" id="A0AAP4A943"/>
<sequence>MKKIKIALFDIDKTIIDGDSMFDLLMYTIKKYPKAVIRLPILFVRLVLYKFKLIDTKKAKESMFYTLNYLENDDLKCFYENILKKKIFNDAIEEIKKLKKEGYHILLVSASPECYLKFFEVEEYVDGVIGTKLRRTNNRYINIIEGINCKGEEKVVRIEEYLKERNLIIDKNNSVAYSDSLSDIPMFNLVEKAYLINYKKKNLDYEILRWK</sequence>
<dbReference type="Gene3D" id="1.20.1440.100">
    <property type="entry name" value="SG protein - dephosphorylation function"/>
    <property type="match status" value="1"/>
</dbReference>
<dbReference type="EMBL" id="JARVUX010000014">
    <property type="protein sequence ID" value="MDH2337435.1"/>
    <property type="molecule type" value="Genomic_DNA"/>
</dbReference>
<evidence type="ECO:0000313" key="6">
    <source>
        <dbReference type="Proteomes" id="UP001222958"/>
    </source>
</evidence>
<dbReference type="GO" id="GO:0046872">
    <property type="term" value="F:metal ion binding"/>
    <property type="evidence" value="ECO:0007669"/>
    <property type="project" value="UniProtKB-KW"/>
</dbReference>
<dbReference type="NCBIfam" id="TIGR01488">
    <property type="entry name" value="HAD-SF-IB"/>
    <property type="match status" value="1"/>
</dbReference>
<reference evidence="5" key="1">
    <citation type="submission" date="2023-04" db="EMBL/GenBank/DDBJ databases">
        <title>Epidemiological investigation of Clostridium perfringens isolated from cattle.</title>
        <authorList>
            <person name="Tian R."/>
        </authorList>
    </citation>
    <scope>NUCLEOTIDE SEQUENCE</scope>
    <source>
        <strain evidence="5">ZWCP172</strain>
    </source>
</reference>
<dbReference type="PANTHER" id="PTHR43344:SF13">
    <property type="entry name" value="PHOSPHATASE RV3661-RELATED"/>
    <property type="match status" value="1"/>
</dbReference>
<dbReference type="PANTHER" id="PTHR43344">
    <property type="entry name" value="PHOSPHOSERINE PHOSPHATASE"/>
    <property type="match status" value="1"/>
</dbReference>
<dbReference type="Gene3D" id="3.40.50.1000">
    <property type="entry name" value="HAD superfamily/HAD-like"/>
    <property type="match status" value="1"/>
</dbReference>
<evidence type="ECO:0000256" key="4">
    <source>
        <dbReference type="ARBA" id="ARBA00022842"/>
    </source>
</evidence>